<dbReference type="EMBL" id="SMDC01000008">
    <property type="protein sequence ID" value="TCW34890.1"/>
    <property type="molecule type" value="Genomic_DNA"/>
</dbReference>
<proteinExistence type="inferred from homology"/>
<dbReference type="GO" id="GO:0006302">
    <property type="term" value="P:double-strand break repair"/>
    <property type="evidence" value="ECO:0007669"/>
    <property type="project" value="TreeGrafter"/>
</dbReference>
<dbReference type="RefSeq" id="WP_132230021.1">
    <property type="nucleotide sequence ID" value="NZ_NRRH01000013.1"/>
</dbReference>
<dbReference type="HAMAP" id="MF_00201">
    <property type="entry name" value="RecO"/>
    <property type="match status" value="1"/>
</dbReference>
<evidence type="ECO:0000256" key="5">
    <source>
        <dbReference type="ARBA" id="ARBA00023172"/>
    </source>
</evidence>
<keyword evidence="4 8" id="KW-0227">DNA damage</keyword>
<dbReference type="Pfam" id="PF11967">
    <property type="entry name" value="RecO_N"/>
    <property type="match status" value="1"/>
</dbReference>
<evidence type="ECO:0000259" key="9">
    <source>
        <dbReference type="Pfam" id="PF11967"/>
    </source>
</evidence>
<dbReference type="InterPro" id="IPR003717">
    <property type="entry name" value="RecO"/>
</dbReference>
<dbReference type="SUPFAM" id="SSF50249">
    <property type="entry name" value="Nucleic acid-binding proteins"/>
    <property type="match status" value="1"/>
</dbReference>
<comment type="caution">
    <text evidence="10">The sequence shown here is derived from an EMBL/GenBank/DDBJ whole genome shotgun (WGS) entry which is preliminary data.</text>
</comment>
<evidence type="ECO:0000313" key="11">
    <source>
        <dbReference type="Proteomes" id="UP000295247"/>
    </source>
</evidence>
<name>A0A4V2W9D0_MARGR</name>
<reference evidence="10 11" key="1">
    <citation type="submission" date="2019-03" db="EMBL/GenBank/DDBJ databases">
        <title>Genomic Encyclopedia of Type Strains, Phase IV (KMG-IV): sequencing the most valuable type-strain genomes for metagenomic binning, comparative biology and taxonomic classification.</title>
        <authorList>
            <person name="Goeker M."/>
        </authorList>
    </citation>
    <scope>NUCLEOTIDE SEQUENCE [LARGE SCALE GENOMIC DNA]</scope>
    <source>
        <strain evidence="10 11">DSM 203</strain>
    </source>
</reference>
<dbReference type="Gene3D" id="2.40.50.140">
    <property type="entry name" value="Nucleic acid-binding proteins"/>
    <property type="match status" value="1"/>
</dbReference>
<dbReference type="GO" id="GO:0043590">
    <property type="term" value="C:bacterial nucleoid"/>
    <property type="evidence" value="ECO:0007669"/>
    <property type="project" value="TreeGrafter"/>
</dbReference>
<dbReference type="Gene3D" id="1.20.1440.120">
    <property type="entry name" value="Recombination protein O, C-terminal domain"/>
    <property type="match status" value="1"/>
</dbReference>
<dbReference type="Proteomes" id="UP000295247">
    <property type="component" value="Unassembled WGS sequence"/>
</dbReference>
<dbReference type="InterPro" id="IPR012340">
    <property type="entry name" value="NA-bd_OB-fold"/>
</dbReference>
<comment type="function">
    <text evidence="1 8">Involved in DNA repair and RecF pathway recombination.</text>
</comment>
<evidence type="ECO:0000256" key="6">
    <source>
        <dbReference type="ARBA" id="ARBA00023204"/>
    </source>
</evidence>
<keyword evidence="6 8" id="KW-0234">DNA repair</keyword>
<keyword evidence="5 8" id="KW-0233">DNA recombination</keyword>
<evidence type="ECO:0000256" key="1">
    <source>
        <dbReference type="ARBA" id="ARBA00003065"/>
    </source>
</evidence>
<organism evidence="10 11">
    <name type="scientific">Marichromatium gracile</name>
    <name type="common">Chromatium gracile</name>
    <dbReference type="NCBI Taxonomy" id="1048"/>
    <lineage>
        <taxon>Bacteria</taxon>
        <taxon>Pseudomonadati</taxon>
        <taxon>Pseudomonadota</taxon>
        <taxon>Gammaproteobacteria</taxon>
        <taxon>Chromatiales</taxon>
        <taxon>Chromatiaceae</taxon>
        <taxon>Marichromatium</taxon>
    </lineage>
</organism>
<dbReference type="InterPro" id="IPR042242">
    <property type="entry name" value="RecO_C"/>
</dbReference>
<protein>
    <recommendedName>
        <fullName evidence="3 8">DNA repair protein RecO</fullName>
    </recommendedName>
    <alternativeName>
        <fullName evidence="7 8">Recombination protein O</fullName>
    </alternativeName>
</protein>
<comment type="similarity">
    <text evidence="2 8">Belongs to the RecO family.</text>
</comment>
<dbReference type="Pfam" id="PF02565">
    <property type="entry name" value="RecO_C"/>
    <property type="match status" value="1"/>
</dbReference>
<dbReference type="NCBIfam" id="TIGR00613">
    <property type="entry name" value="reco"/>
    <property type="match status" value="1"/>
</dbReference>
<sequence>MSASASHGFVLHRHDYRDTSLLVELFCVGRGRLPAVARGARRARSGGRAALLQPFQPLWLELGGRGEVRTLTRVEAVGRPYALAGRALLCGFYVNELLLRLLGREDPHDALLDDYQVALAALAAGDDLEPVLRRFELRLLDALGYGLALDVETATGRPVHATADYVFEPEQGLRAATATDDPRLCCRGATLQALAADAAPADAERAREARALLRAMLAPHLGERPLRTRALFQQWYGGRERSSPH</sequence>
<dbReference type="AlphaFoldDB" id="A0A4V2W9D0"/>
<evidence type="ECO:0000313" key="10">
    <source>
        <dbReference type="EMBL" id="TCW34890.1"/>
    </source>
</evidence>
<dbReference type="PANTHER" id="PTHR33991:SF1">
    <property type="entry name" value="DNA REPAIR PROTEIN RECO"/>
    <property type="match status" value="1"/>
</dbReference>
<dbReference type="PANTHER" id="PTHR33991">
    <property type="entry name" value="DNA REPAIR PROTEIN RECO"/>
    <property type="match status" value="1"/>
</dbReference>
<evidence type="ECO:0000256" key="4">
    <source>
        <dbReference type="ARBA" id="ARBA00022763"/>
    </source>
</evidence>
<gene>
    <name evidence="8" type="primary">recO</name>
    <name evidence="10" type="ORF">EDC29_10850</name>
</gene>
<dbReference type="InterPro" id="IPR022572">
    <property type="entry name" value="DNA_rep/recomb_RecO_N"/>
</dbReference>
<dbReference type="InterPro" id="IPR037278">
    <property type="entry name" value="ARFGAP/RecO"/>
</dbReference>
<dbReference type="GO" id="GO:0006310">
    <property type="term" value="P:DNA recombination"/>
    <property type="evidence" value="ECO:0007669"/>
    <property type="project" value="UniProtKB-UniRule"/>
</dbReference>
<feature type="domain" description="DNA replication/recombination mediator RecO N-terminal" evidence="9">
    <location>
        <begin position="1"/>
        <end position="77"/>
    </location>
</feature>
<evidence type="ECO:0000256" key="8">
    <source>
        <dbReference type="HAMAP-Rule" id="MF_00201"/>
    </source>
</evidence>
<dbReference type="SUPFAM" id="SSF57863">
    <property type="entry name" value="ArfGap/RecO-like zinc finger"/>
    <property type="match status" value="1"/>
</dbReference>
<evidence type="ECO:0000256" key="2">
    <source>
        <dbReference type="ARBA" id="ARBA00007452"/>
    </source>
</evidence>
<accession>A0A4V2W9D0</accession>
<evidence type="ECO:0000256" key="7">
    <source>
        <dbReference type="ARBA" id="ARBA00033409"/>
    </source>
</evidence>
<evidence type="ECO:0000256" key="3">
    <source>
        <dbReference type="ARBA" id="ARBA00021310"/>
    </source>
</evidence>